<dbReference type="NCBIfam" id="TIGR01693">
    <property type="entry name" value="UTase_glnD"/>
    <property type="match status" value="1"/>
</dbReference>
<dbReference type="AlphaFoldDB" id="A0A172YCV7"/>
<evidence type="ECO:0000256" key="8">
    <source>
        <dbReference type="HAMAP-Rule" id="MF_00277"/>
    </source>
</evidence>
<keyword evidence="3" id="KW-0677">Repeat</keyword>
<dbReference type="Pfam" id="PF01909">
    <property type="entry name" value="NTP_transf_2"/>
    <property type="match status" value="1"/>
</dbReference>
<evidence type="ECO:0000256" key="6">
    <source>
        <dbReference type="ARBA" id="ARBA00023268"/>
    </source>
</evidence>
<dbReference type="CDD" id="cd04899">
    <property type="entry name" value="ACT_ACR-UUR-like_2"/>
    <property type="match status" value="1"/>
</dbReference>
<comment type="catalytic activity">
    <reaction evidence="8">
        <text>[protein-PII]-L-tyrosine + UTP = [protein-PII]-uridylyl-L-tyrosine + diphosphate</text>
        <dbReference type="Rhea" id="RHEA:13673"/>
        <dbReference type="Rhea" id="RHEA-COMP:12147"/>
        <dbReference type="Rhea" id="RHEA-COMP:12148"/>
        <dbReference type="ChEBI" id="CHEBI:33019"/>
        <dbReference type="ChEBI" id="CHEBI:46398"/>
        <dbReference type="ChEBI" id="CHEBI:46858"/>
        <dbReference type="ChEBI" id="CHEBI:90602"/>
        <dbReference type="EC" id="2.7.7.59"/>
    </reaction>
</comment>
<dbReference type="EC" id="3.1.4.-" evidence="8"/>
<name>A0A172YCV7_9GAMM</name>
<dbReference type="STRING" id="376489.A5892_05185"/>
<dbReference type="InterPro" id="IPR013546">
    <property type="entry name" value="PII_UdlTrfase/GS_AdlTrfase"/>
</dbReference>
<dbReference type="EMBL" id="CP015243">
    <property type="protein sequence ID" value="ANF56932.1"/>
    <property type="molecule type" value="Genomic_DNA"/>
</dbReference>
<dbReference type="PANTHER" id="PTHR47320:SF1">
    <property type="entry name" value="BIFUNCTIONAL URIDYLYLTRANSFERASE_URIDYLYL-REMOVING ENZYME"/>
    <property type="match status" value="1"/>
</dbReference>
<dbReference type="PROSITE" id="PS51831">
    <property type="entry name" value="HD"/>
    <property type="match status" value="1"/>
</dbReference>
<dbReference type="GO" id="GO:0008081">
    <property type="term" value="F:phosphoric diester hydrolase activity"/>
    <property type="evidence" value="ECO:0007669"/>
    <property type="project" value="UniProtKB-UniRule"/>
</dbReference>
<keyword evidence="12" id="KW-1185">Reference proteome</keyword>
<dbReference type="SMART" id="SM00471">
    <property type="entry name" value="HDc"/>
    <property type="match status" value="1"/>
</dbReference>
<feature type="domain" description="ACT" evidence="9">
    <location>
        <begin position="830"/>
        <end position="903"/>
    </location>
</feature>
<evidence type="ECO:0000256" key="3">
    <source>
        <dbReference type="ARBA" id="ARBA00022737"/>
    </source>
</evidence>
<dbReference type="CDD" id="cd05401">
    <property type="entry name" value="NT_GlnE_GlnD_like"/>
    <property type="match status" value="1"/>
</dbReference>
<evidence type="ECO:0000256" key="2">
    <source>
        <dbReference type="ARBA" id="ARBA00022695"/>
    </source>
</evidence>
<dbReference type="EC" id="2.7.7.59" evidence="8"/>
<organism evidence="11 12">
    <name type="scientific">Halotalea alkalilenta</name>
    <dbReference type="NCBI Taxonomy" id="376489"/>
    <lineage>
        <taxon>Bacteria</taxon>
        <taxon>Pseudomonadati</taxon>
        <taxon>Pseudomonadota</taxon>
        <taxon>Gammaproteobacteria</taxon>
        <taxon>Oceanospirillales</taxon>
        <taxon>Halomonadaceae</taxon>
        <taxon>Halotalea</taxon>
    </lineage>
</organism>
<dbReference type="GO" id="GO:0006808">
    <property type="term" value="P:regulation of nitrogen utilization"/>
    <property type="evidence" value="ECO:0007669"/>
    <property type="project" value="UniProtKB-UniRule"/>
</dbReference>
<keyword evidence="2 8" id="KW-0548">Nucleotidyltransferase</keyword>
<comment type="catalytic activity">
    <reaction evidence="8">
        <text>[protein-PII]-uridylyl-L-tyrosine + H2O = [protein-PII]-L-tyrosine + UMP + H(+)</text>
        <dbReference type="Rhea" id="RHEA:48600"/>
        <dbReference type="Rhea" id="RHEA-COMP:12147"/>
        <dbReference type="Rhea" id="RHEA-COMP:12148"/>
        <dbReference type="ChEBI" id="CHEBI:15377"/>
        <dbReference type="ChEBI" id="CHEBI:15378"/>
        <dbReference type="ChEBI" id="CHEBI:46858"/>
        <dbReference type="ChEBI" id="CHEBI:57865"/>
        <dbReference type="ChEBI" id="CHEBI:90602"/>
    </reaction>
</comment>
<comment type="similarity">
    <text evidence="8">Belongs to the GlnD family.</text>
</comment>
<dbReference type="InterPro" id="IPR006674">
    <property type="entry name" value="HD_domain"/>
</dbReference>
<proteinExistence type="inferred from homology"/>
<dbReference type="PROSITE" id="PS51671">
    <property type="entry name" value="ACT"/>
    <property type="match status" value="2"/>
</dbReference>
<comment type="caution">
    <text evidence="8">Lacks conserved residue(s) required for the propagation of feature annotation.</text>
</comment>
<dbReference type="CDD" id="cd00077">
    <property type="entry name" value="HDc"/>
    <property type="match status" value="1"/>
</dbReference>
<dbReference type="SUPFAM" id="SSF81891">
    <property type="entry name" value="Poly A polymerase C-terminal region-like"/>
    <property type="match status" value="1"/>
</dbReference>
<evidence type="ECO:0000259" key="10">
    <source>
        <dbReference type="PROSITE" id="PS51831"/>
    </source>
</evidence>
<dbReference type="SUPFAM" id="SSF55021">
    <property type="entry name" value="ACT-like"/>
    <property type="match status" value="1"/>
</dbReference>
<dbReference type="SUPFAM" id="SSF81301">
    <property type="entry name" value="Nucleotidyltransferase"/>
    <property type="match status" value="1"/>
</dbReference>
<dbReference type="FunFam" id="1.10.3090.10:FF:000005">
    <property type="entry name" value="Bifunctional uridylyltransferase/uridylyl-removing enzyme"/>
    <property type="match status" value="1"/>
</dbReference>
<dbReference type="GO" id="GO:0008773">
    <property type="term" value="F:[protein-PII] uridylyltransferase activity"/>
    <property type="evidence" value="ECO:0007669"/>
    <property type="project" value="UniProtKB-UniRule"/>
</dbReference>
<dbReference type="PIRSF" id="PIRSF006288">
    <property type="entry name" value="PII_uridyltransf"/>
    <property type="match status" value="1"/>
</dbReference>
<dbReference type="Gene3D" id="3.30.460.10">
    <property type="entry name" value="Beta Polymerase, domain 2"/>
    <property type="match status" value="1"/>
</dbReference>
<accession>A0A172YCV7</accession>
<keyword evidence="1 8" id="KW-0808">Transferase</keyword>
<protein>
    <recommendedName>
        <fullName evidence="8">Bifunctional uridylyltransferase/uridylyl-removing enzyme</fullName>
        <shortName evidence="8">UTase/UR</shortName>
    </recommendedName>
    <alternativeName>
        <fullName evidence="8">Bifunctional [protein-PII] modification enzyme</fullName>
    </alternativeName>
    <alternativeName>
        <fullName evidence="8">Bifunctional nitrogen sensor protein</fullName>
    </alternativeName>
    <domain>
        <recommendedName>
            <fullName evidence="8">[Protein-PII] uridylyltransferase</fullName>
            <shortName evidence="8">PII uridylyltransferase</shortName>
            <shortName evidence="8">UTase</shortName>
            <ecNumber evidence="8">2.7.7.59</ecNumber>
        </recommendedName>
    </domain>
    <domain>
        <recommendedName>
            <fullName evidence="8">[Protein-PII]-UMP uridylyl-removing enzyme</fullName>
            <shortName evidence="8">UR</shortName>
            <ecNumber evidence="8">3.1.4.-</ecNumber>
        </recommendedName>
    </domain>
</protein>
<dbReference type="KEGG" id="haa:A5892_05185"/>
<keyword evidence="4 8" id="KW-0378">Hydrolase</keyword>
<dbReference type="Pfam" id="PF01966">
    <property type="entry name" value="HD"/>
    <property type="match status" value="1"/>
</dbReference>
<dbReference type="RefSeq" id="WP_064121896.1">
    <property type="nucleotide sequence ID" value="NZ_CP015243.1"/>
</dbReference>
<feature type="region of interest" description="Uridylyltransferase" evidence="8">
    <location>
        <begin position="1"/>
        <end position="359"/>
    </location>
</feature>
<comment type="catalytic activity">
    <reaction evidence="7">
        <text>guanosine 3',5'-bis(diphosphate) + H2O = GDP + diphosphate + H(+)</text>
        <dbReference type="Rhea" id="RHEA:14253"/>
        <dbReference type="ChEBI" id="CHEBI:15377"/>
        <dbReference type="ChEBI" id="CHEBI:15378"/>
        <dbReference type="ChEBI" id="CHEBI:33019"/>
        <dbReference type="ChEBI" id="CHEBI:58189"/>
        <dbReference type="ChEBI" id="CHEBI:77828"/>
        <dbReference type="EC" id="3.1.7.2"/>
    </reaction>
</comment>
<comment type="function">
    <text evidence="8">Modifies, by uridylylation and deuridylylation, the PII regulatory proteins (GlnB and homologs), in response to the nitrogen status of the cell that GlnD senses through the glutamine level. Under low glutamine levels, catalyzes the conversion of the PII proteins and UTP to PII-UMP and PPi, while under higher glutamine levels, GlnD hydrolyzes PII-UMP to PII and UMP (deuridylylation). Thus, controls uridylylation state and activity of the PII proteins, and plays an important role in the regulation of nitrogen metabolism.</text>
</comment>
<comment type="domain">
    <text evidence="8">Has four distinct domains: an N-terminal nucleotidyltransferase (NT) domain responsible for UTase activity, a central HD domain that encodes UR activity, and two C-terminal ACT domains that seem to have a role in glutamine sensing.</text>
</comment>
<dbReference type="InterPro" id="IPR010043">
    <property type="entry name" value="UTase/UR"/>
</dbReference>
<dbReference type="InterPro" id="IPR043519">
    <property type="entry name" value="NT_sf"/>
</dbReference>
<evidence type="ECO:0000256" key="7">
    <source>
        <dbReference type="ARBA" id="ARBA00047968"/>
    </source>
</evidence>
<keyword evidence="6 8" id="KW-0511">Multifunctional enzyme</keyword>
<feature type="domain" description="ACT" evidence="9">
    <location>
        <begin position="721"/>
        <end position="803"/>
    </location>
</feature>
<comment type="activity regulation">
    <text evidence="8">Uridylyltransferase (UTase) activity is inhibited by glutamine, while glutamine activates uridylyl-removing (UR) activity.</text>
</comment>
<sequence>MLLHHYRFRPDPSLLDEAGLRARLAALDAERGSTCTTAGHIAAFKQALRDMSSTLDARFHQGEDIRNLIHGRAWGMDRILTLAWERIRWPQSLEGIALLAVGGYGRGELHPHSDIDLLFLLGDPDDTPYREPLSQLITLLWDIGLEIGHSVRTVAECVDEARSDITVITNLLETRTLIGPERLRDEMRRLTAPDKMWPSDAFFAGKWQEQITRHRKFNNSEYSLEPNLKSSPGGLRDLQMIGWVAKRHFGARLIEEIVERGFMTDSDLRIYSQGQAFLWQLRYALHELTHRAEDRLLFDHQKTIAAMLGYRDQPDSLAIEQLMRRYYRVVTTMAELNDMLLQHFSECILQADQPPEIRVLNNRFEVYARHIQARHPNVFKRRPGALLELFVLMAQHPEIEGVRAETIRLIREHRHLIDDAFREDVRHQSLFMELLRSGGDVARQLALMARYGVLGKYLPEFGRIIGLMQYDLFHIYTVDAHTLRVLDRMQSFRGRAAQRDFPLAYELARHLPKLEILWIAGLFHDLGKGRGGDHSQLGAVDARQFCERHGLSRRDTQLVTWLVEHHLLMSQTAQKRDLAEPDVIREFALVVHNEVHLDYLYLLTVADIDATNPTLWNGWRSALLRQLHGEARRALRRGLEQPFDRADWIDDTRQEAYALLRGMNADVAEVEKRWEHFGEDYFLTYSPSDIAWQTLGMIQDPSRPLVLISAPTEEMVDGGTKVFIHTRAVANLFAATVAAFGQLDVSIHDARIVTTLDGWTLNAFILLDANDQPIRDPGRLRHIHDVLVESLIDPDEYPRIASRHTSRQLKHFRVPTRVTLEYDALHQGSVLELIAADRPGLLARVGRIFMEFGISISAAKIATFGERVEDVFFITDANEQPIYDEAFKQRLINQLCEVLDAEV</sequence>
<dbReference type="NCBIfam" id="NF001366">
    <property type="entry name" value="PRK00275.1"/>
    <property type="match status" value="1"/>
</dbReference>
<dbReference type="InterPro" id="IPR002912">
    <property type="entry name" value="ACT_dom"/>
</dbReference>
<evidence type="ECO:0000313" key="12">
    <source>
        <dbReference type="Proteomes" id="UP000077875"/>
    </source>
</evidence>
<reference evidence="11 12" key="1">
    <citation type="submission" date="2016-04" db="EMBL/GenBank/DDBJ databases">
        <title>Complete Genome Sequence of Halotalea alkalilenta IHB B 13600.</title>
        <authorList>
            <person name="Swarnkar M.K."/>
            <person name="Sharma A."/>
            <person name="Kaushal K."/>
            <person name="Soni R."/>
            <person name="Rana S."/>
            <person name="Singh A.K."/>
            <person name="Gulati A."/>
        </authorList>
    </citation>
    <scope>NUCLEOTIDE SEQUENCE [LARGE SCALE GENOMIC DNA]</scope>
    <source>
        <strain evidence="11 12">IHB B 13600</strain>
    </source>
</reference>
<dbReference type="InterPro" id="IPR003607">
    <property type="entry name" value="HD/PDEase_dom"/>
</dbReference>
<dbReference type="Pfam" id="PF01842">
    <property type="entry name" value="ACT"/>
    <property type="match status" value="1"/>
</dbReference>
<evidence type="ECO:0000259" key="9">
    <source>
        <dbReference type="PROSITE" id="PS51671"/>
    </source>
</evidence>
<dbReference type="InterPro" id="IPR045865">
    <property type="entry name" value="ACT-like_dom_sf"/>
</dbReference>
<comment type="cofactor">
    <cofactor evidence="8">
        <name>Mg(2+)</name>
        <dbReference type="ChEBI" id="CHEBI:18420"/>
    </cofactor>
</comment>
<dbReference type="PANTHER" id="PTHR47320">
    <property type="entry name" value="BIFUNCTIONAL URIDYLYLTRANSFERASE/URIDYLYL-REMOVING ENZYME"/>
    <property type="match status" value="1"/>
</dbReference>
<evidence type="ECO:0000256" key="5">
    <source>
        <dbReference type="ARBA" id="ARBA00022842"/>
    </source>
</evidence>
<dbReference type="GO" id="GO:0008893">
    <property type="term" value="F:guanosine-3',5'-bis(diphosphate) 3'-diphosphatase activity"/>
    <property type="evidence" value="ECO:0007669"/>
    <property type="project" value="UniProtKB-EC"/>
</dbReference>
<dbReference type="CDD" id="cd04900">
    <property type="entry name" value="ACT_UUR-like_1"/>
    <property type="match status" value="1"/>
</dbReference>
<evidence type="ECO:0000256" key="1">
    <source>
        <dbReference type="ARBA" id="ARBA00022679"/>
    </source>
</evidence>
<dbReference type="Gene3D" id="1.10.3090.10">
    <property type="entry name" value="cca-adding enzyme, domain 2"/>
    <property type="match status" value="1"/>
</dbReference>
<dbReference type="Proteomes" id="UP000077875">
    <property type="component" value="Chromosome"/>
</dbReference>
<gene>
    <name evidence="8 11" type="primary">glnD</name>
    <name evidence="11" type="ORF">A5892_05185</name>
</gene>
<dbReference type="Pfam" id="PF08335">
    <property type="entry name" value="GlnD_UR_UTase"/>
    <property type="match status" value="1"/>
</dbReference>
<evidence type="ECO:0000256" key="4">
    <source>
        <dbReference type="ARBA" id="ARBA00022801"/>
    </source>
</evidence>
<dbReference type="HAMAP" id="MF_00277">
    <property type="entry name" value="PII_uridylyl_transf"/>
    <property type="match status" value="1"/>
</dbReference>
<dbReference type="InterPro" id="IPR002934">
    <property type="entry name" value="Polymerase_NTP_transf_dom"/>
</dbReference>
<evidence type="ECO:0000313" key="11">
    <source>
        <dbReference type="EMBL" id="ANF56932.1"/>
    </source>
</evidence>
<feature type="domain" description="HD" evidence="10">
    <location>
        <begin position="478"/>
        <end position="600"/>
    </location>
</feature>
<keyword evidence="5 8" id="KW-0460">Magnesium</keyword>
<dbReference type="SUPFAM" id="SSF81593">
    <property type="entry name" value="Nucleotidyltransferase substrate binding subunit/domain"/>
    <property type="match status" value="1"/>
</dbReference>